<feature type="region of interest" description="Disordered" evidence="21">
    <location>
        <begin position="394"/>
        <end position="443"/>
    </location>
</feature>
<evidence type="ECO:0000256" key="20">
    <source>
        <dbReference type="ARBA" id="ARBA00076005"/>
    </source>
</evidence>
<evidence type="ECO:0000256" key="15">
    <source>
        <dbReference type="ARBA" id="ARBA00047899"/>
    </source>
</evidence>
<feature type="domain" description="RIO kinase" evidence="22">
    <location>
        <begin position="65"/>
        <end position="289"/>
    </location>
</feature>
<keyword evidence="5" id="KW-0963">Cytoplasm</keyword>
<reference evidence="25" key="3">
    <citation type="submission" date="2025-04" db="UniProtKB">
        <authorList>
            <consortium name="RefSeq"/>
        </authorList>
    </citation>
    <scope>IDENTIFICATION</scope>
</reference>
<dbReference type="EC" id="2.7.11.1" evidence="4"/>
<keyword evidence="24" id="KW-1185">Reference proteome</keyword>
<dbReference type="InterPro" id="IPR015285">
    <property type="entry name" value="RIO2_wHTH_N"/>
</dbReference>
<accession>Q6AZQ3</accession>
<dbReference type="FunFam" id="3.30.200.20:FF:000052">
    <property type="entry name" value="Serine/threonine-protein kinase RIO2"/>
    <property type="match status" value="1"/>
</dbReference>
<dbReference type="AlphaFoldDB" id="Q6AZQ3"/>
<evidence type="ECO:0000256" key="12">
    <source>
        <dbReference type="ARBA" id="ARBA00022777"/>
    </source>
</evidence>
<comment type="cofactor">
    <cofactor evidence="1">
        <name>Mg(2+)</name>
        <dbReference type="ChEBI" id="CHEBI:18420"/>
    </cofactor>
</comment>
<keyword evidence="10" id="KW-0479">Metal-binding</keyword>
<evidence type="ECO:0000313" key="23">
    <source>
        <dbReference type="EMBL" id="AAH77472.1"/>
    </source>
</evidence>
<organism evidence="23">
    <name type="scientific">Xenopus laevis</name>
    <name type="common">African clawed frog</name>
    <dbReference type="NCBI Taxonomy" id="8355"/>
    <lineage>
        <taxon>Eukaryota</taxon>
        <taxon>Metazoa</taxon>
        <taxon>Chordata</taxon>
        <taxon>Craniata</taxon>
        <taxon>Vertebrata</taxon>
        <taxon>Euteleostomi</taxon>
        <taxon>Amphibia</taxon>
        <taxon>Batrachia</taxon>
        <taxon>Anura</taxon>
        <taxon>Pipoidea</taxon>
        <taxon>Pipidae</taxon>
        <taxon>Xenopodinae</taxon>
        <taxon>Xenopus</taxon>
        <taxon>Xenopus</taxon>
    </lineage>
</organism>
<evidence type="ECO:0000256" key="5">
    <source>
        <dbReference type="ARBA" id="ARBA00022490"/>
    </source>
</evidence>
<dbReference type="Gene3D" id="3.30.200.20">
    <property type="entry name" value="Phosphorylase Kinase, domain 1"/>
    <property type="match status" value="1"/>
</dbReference>
<dbReference type="PANTHER" id="PTHR45852:SF1">
    <property type="entry name" value="SERINE_THREONINE-PROTEIN KINASE RIO2"/>
    <property type="match status" value="1"/>
</dbReference>
<dbReference type="RefSeq" id="NP_001086801.1">
    <property type="nucleotide sequence ID" value="NM_001093332.1"/>
</dbReference>
<dbReference type="CDD" id="cd05144">
    <property type="entry name" value="RIO2_C"/>
    <property type="match status" value="1"/>
</dbReference>
<dbReference type="GO" id="GO:0046872">
    <property type="term" value="F:metal ion binding"/>
    <property type="evidence" value="ECO:0007669"/>
    <property type="project" value="UniProtKB-KW"/>
</dbReference>
<keyword evidence="13" id="KW-0067">ATP-binding</keyword>
<dbReference type="GO" id="GO:0030688">
    <property type="term" value="C:preribosome, small subunit precursor"/>
    <property type="evidence" value="ECO:0000318"/>
    <property type="project" value="GO_Central"/>
</dbReference>
<dbReference type="SUPFAM" id="SSF46785">
    <property type="entry name" value="Winged helix' DNA-binding domain"/>
    <property type="match status" value="1"/>
</dbReference>
<dbReference type="Gene3D" id="1.10.510.10">
    <property type="entry name" value="Transferase(Phosphotransferase) domain 1"/>
    <property type="match status" value="1"/>
</dbReference>
<name>Q6AZQ3_XENLA</name>
<keyword evidence="8" id="KW-0597">Phosphoprotein</keyword>
<feature type="compositionally biased region" description="Basic and acidic residues" evidence="21">
    <location>
        <begin position="413"/>
        <end position="433"/>
    </location>
</feature>
<evidence type="ECO:0000256" key="21">
    <source>
        <dbReference type="SAM" id="MobiDB-lite"/>
    </source>
</evidence>
<evidence type="ECO:0000256" key="19">
    <source>
        <dbReference type="ARBA" id="ARBA00068837"/>
    </source>
</evidence>
<comment type="catalytic activity">
    <reaction evidence="16">
        <text>L-seryl-[protein] + ATP = O-phospho-L-seryl-[protein] + ADP + H(+)</text>
        <dbReference type="Rhea" id="RHEA:17989"/>
        <dbReference type="Rhea" id="RHEA-COMP:9863"/>
        <dbReference type="Rhea" id="RHEA-COMP:11604"/>
        <dbReference type="ChEBI" id="CHEBI:15378"/>
        <dbReference type="ChEBI" id="CHEBI:29999"/>
        <dbReference type="ChEBI" id="CHEBI:30616"/>
        <dbReference type="ChEBI" id="CHEBI:83421"/>
        <dbReference type="ChEBI" id="CHEBI:456216"/>
        <dbReference type="EC" id="2.7.11.1"/>
    </reaction>
</comment>
<dbReference type="GeneID" id="446636"/>
<dbReference type="GO" id="GO:0004672">
    <property type="term" value="F:protein kinase activity"/>
    <property type="evidence" value="ECO:0000318"/>
    <property type="project" value="GO_Central"/>
</dbReference>
<dbReference type="EMBL" id="BC077472">
    <property type="protein sequence ID" value="AAH77472.1"/>
    <property type="molecule type" value="mRNA"/>
</dbReference>
<dbReference type="InterPro" id="IPR018934">
    <property type="entry name" value="RIO_dom"/>
</dbReference>
<dbReference type="InterPro" id="IPR036388">
    <property type="entry name" value="WH-like_DNA-bd_sf"/>
</dbReference>
<sequence>MGKLNVLLLRYLSREDFRVLTAVEMGMKNHEIVPASLIASIASLKHGGCNKILRELVKHKLIAYDRTKTVQGYRLIYGGYDYLALKTLSSREVVTSVGNQMGVGKESDIYIVANEDENQMALKLHRLGRTSFRNLKNKRDYHKHRHKMSWLYLSRLAAMKEFAYMKALYDTGFPVPKPHDYNRHAVVMELINGYPLCQIRQLEDPASLYSELMDLIVKLANHGLIHGDFNEFNLMLDEEDHVTMIDFPQMVSTSHANAEWYFNRDVKCIRDFFLRRFNYESELYPTFKDIQRECSLDVEIAASGFTKEMQEDDELLQPTGPSDDDDENDDDGETSCKQPTEVDGEQAKSCSSATGTSETPSSQSYKDSVQDTADENGSLQGIDMAEFTKAVAELEGHSGGNETTCIPSSSSLEDERLIDANSEREDGCPKDGDDHDGDSDECQDEYPELVNLSESNKEFKPFRDEESLAHVNEHRARTTSVTSIGTVGSCSTIPPEMVKQKVKRQLTKQQKASVRRRLQKGEANVITKQRRDNMFNIKCSVDAASFWG</sequence>
<feature type="compositionally biased region" description="Polar residues" evidence="21">
    <location>
        <begin position="348"/>
        <end position="376"/>
    </location>
</feature>
<evidence type="ECO:0000256" key="14">
    <source>
        <dbReference type="ARBA" id="ARBA00022842"/>
    </source>
</evidence>
<evidence type="ECO:0000313" key="26">
    <source>
        <dbReference type="Xenbase" id="XB-GENE-942405"/>
    </source>
</evidence>
<evidence type="ECO:0000256" key="4">
    <source>
        <dbReference type="ARBA" id="ARBA00012513"/>
    </source>
</evidence>
<dbReference type="SMART" id="SM00090">
    <property type="entry name" value="RIO"/>
    <property type="match status" value="1"/>
</dbReference>
<proteinExistence type="evidence at transcript level"/>
<dbReference type="Bgee" id="446636">
    <property type="expression patterns" value="Expressed in neurula embryo and 19 other cell types or tissues"/>
</dbReference>
<dbReference type="SUPFAM" id="SSF56112">
    <property type="entry name" value="Protein kinase-like (PK-like)"/>
    <property type="match status" value="1"/>
</dbReference>
<evidence type="ECO:0000256" key="1">
    <source>
        <dbReference type="ARBA" id="ARBA00001946"/>
    </source>
</evidence>
<comment type="subcellular location">
    <subcellularLocation>
        <location evidence="2">Cytoplasm</location>
    </subcellularLocation>
</comment>
<evidence type="ECO:0000256" key="10">
    <source>
        <dbReference type="ARBA" id="ARBA00022723"/>
    </source>
</evidence>
<keyword evidence="7" id="KW-0723">Serine/threonine-protein kinase</keyword>
<dbReference type="DNASU" id="446636"/>
<dbReference type="InterPro" id="IPR000687">
    <property type="entry name" value="RIO_kinase"/>
</dbReference>
<comment type="catalytic activity">
    <reaction evidence="15">
        <text>L-threonyl-[protein] + ATP = O-phospho-L-threonyl-[protein] + ADP + H(+)</text>
        <dbReference type="Rhea" id="RHEA:46608"/>
        <dbReference type="Rhea" id="RHEA-COMP:11060"/>
        <dbReference type="Rhea" id="RHEA-COMP:11605"/>
        <dbReference type="ChEBI" id="CHEBI:15378"/>
        <dbReference type="ChEBI" id="CHEBI:30013"/>
        <dbReference type="ChEBI" id="CHEBI:30616"/>
        <dbReference type="ChEBI" id="CHEBI:61977"/>
        <dbReference type="ChEBI" id="CHEBI:456216"/>
        <dbReference type="EC" id="2.7.11.1"/>
    </reaction>
</comment>
<dbReference type="PROSITE" id="PS01245">
    <property type="entry name" value="RIO1"/>
    <property type="match status" value="1"/>
</dbReference>
<feature type="compositionally biased region" description="Acidic residues" evidence="21">
    <location>
        <begin position="434"/>
        <end position="443"/>
    </location>
</feature>
<evidence type="ECO:0000256" key="9">
    <source>
        <dbReference type="ARBA" id="ARBA00022679"/>
    </source>
</evidence>
<evidence type="ECO:0000256" key="18">
    <source>
        <dbReference type="ARBA" id="ARBA00068353"/>
    </source>
</evidence>
<evidence type="ECO:0000313" key="24">
    <source>
        <dbReference type="Proteomes" id="UP000186698"/>
    </source>
</evidence>
<dbReference type="FunFam" id="1.10.510.10:FF:000307">
    <property type="entry name" value="Serine/threonine-protein kinase RIO2"/>
    <property type="match status" value="1"/>
</dbReference>
<dbReference type="Xenbase" id="XB-GENE-942405">
    <property type="gene designation" value="riok2.L"/>
</dbReference>
<dbReference type="InterPro" id="IPR018935">
    <property type="entry name" value="RIO_kinase_CS"/>
</dbReference>
<dbReference type="InterPro" id="IPR030484">
    <property type="entry name" value="Rio2"/>
</dbReference>
<evidence type="ECO:0000256" key="2">
    <source>
        <dbReference type="ARBA" id="ARBA00004496"/>
    </source>
</evidence>
<dbReference type="KEGG" id="xla:446636"/>
<dbReference type="GO" id="GO:0005829">
    <property type="term" value="C:cytosol"/>
    <property type="evidence" value="ECO:0000318"/>
    <property type="project" value="GO_Central"/>
</dbReference>
<dbReference type="CTD" id="446636"/>
<dbReference type="AGR" id="Xenbase:XB-GENE-942405"/>
<evidence type="ECO:0000259" key="22">
    <source>
        <dbReference type="SMART" id="SM00090"/>
    </source>
</evidence>
<evidence type="ECO:0000256" key="16">
    <source>
        <dbReference type="ARBA" id="ARBA00048679"/>
    </source>
</evidence>
<evidence type="ECO:0000256" key="11">
    <source>
        <dbReference type="ARBA" id="ARBA00022741"/>
    </source>
</evidence>
<dbReference type="OrthoDB" id="10258631at2759"/>
<dbReference type="GO" id="GO:0005634">
    <property type="term" value="C:nucleus"/>
    <property type="evidence" value="ECO:0000318"/>
    <property type="project" value="GO_Central"/>
</dbReference>
<dbReference type="GO" id="GO:0005524">
    <property type="term" value="F:ATP binding"/>
    <property type="evidence" value="ECO:0007669"/>
    <property type="project" value="UniProtKB-KW"/>
</dbReference>
<dbReference type="PANTHER" id="PTHR45852">
    <property type="entry name" value="SER/THR-PROTEIN KINASE RIO2"/>
    <property type="match status" value="1"/>
</dbReference>
<evidence type="ECO:0000256" key="17">
    <source>
        <dbReference type="ARBA" id="ARBA00064676"/>
    </source>
</evidence>
<protein>
    <recommendedName>
        <fullName evidence="18">Serine/threonine-protein kinase RIO2</fullName>
        <ecNumber evidence="4">2.7.11.1</ecNumber>
    </recommendedName>
    <alternativeName>
        <fullName evidence="20">RIO kinase 2</fullName>
    </alternativeName>
    <alternativeName>
        <fullName evidence="19">Serine/threonine-protein kinase rio2</fullName>
    </alternativeName>
</protein>
<dbReference type="InterPro" id="IPR036390">
    <property type="entry name" value="WH_DNA-bd_sf"/>
</dbReference>
<evidence type="ECO:0000256" key="6">
    <source>
        <dbReference type="ARBA" id="ARBA00022517"/>
    </source>
</evidence>
<evidence type="ECO:0000256" key="8">
    <source>
        <dbReference type="ARBA" id="ARBA00022553"/>
    </source>
</evidence>
<dbReference type="FunFam" id="1.10.10.10:FF:000053">
    <property type="entry name" value="Serine/threonine-protein kinase RIO2"/>
    <property type="match status" value="1"/>
</dbReference>
<keyword evidence="14" id="KW-0460">Magnesium</keyword>
<dbReference type="Pfam" id="PF09202">
    <property type="entry name" value="Rio2_N"/>
    <property type="match status" value="1"/>
</dbReference>
<dbReference type="GO" id="GO:0004674">
    <property type="term" value="F:protein serine/threonine kinase activity"/>
    <property type="evidence" value="ECO:0007669"/>
    <property type="project" value="UniProtKB-KW"/>
</dbReference>
<evidence type="ECO:0000256" key="13">
    <source>
        <dbReference type="ARBA" id="ARBA00022840"/>
    </source>
</evidence>
<reference evidence="25" key="1">
    <citation type="journal article" date="2002" name="Dev. Dyn.">
        <title>Genetic and genomic tools for Xenopus research: The NIH Xenopus initiative.</title>
        <authorList>
            <person name="Klein S.L."/>
            <person name="Strausberg R.L."/>
            <person name="Wagner L."/>
            <person name="Pontius J."/>
            <person name="Clifton S.W."/>
            <person name="Richardson P."/>
        </authorList>
    </citation>
    <scope>NUCLEOTIDE SEQUENCE</scope>
</reference>
<keyword evidence="9" id="KW-0808">Transferase</keyword>
<keyword evidence="12 25" id="KW-0418">Kinase</keyword>
<reference evidence="23" key="2">
    <citation type="submission" date="2004-07" db="EMBL/GenBank/DDBJ databases">
        <authorList>
            <consortium name="NIH - Xenopus Gene Collection (XGC) project"/>
        </authorList>
    </citation>
    <scope>NUCLEOTIDE SEQUENCE [LARGE SCALE MRNA]</scope>
    <source>
        <tissue evidence="23">Embryo</tissue>
    </source>
</reference>
<dbReference type="InterPro" id="IPR011009">
    <property type="entry name" value="Kinase-like_dom_sf"/>
</dbReference>
<feature type="region of interest" description="Disordered" evidence="21">
    <location>
        <begin position="307"/>
        <end position="376"/>
    </location>
</feature>
<keyword evidence="11" id="KW-0547">Nucleotide-binding</keyword>
<dbReference type="Gene3D" id="1.10.10.10">
    <property type="entry name" value="Winged helix-like DNA-binding domain superfamily/Winged helix DNA-binding domain"/>
    <property type="match status" value="1"/>
</dbReference>
<keyword evidence="6" id="KW-0690">Ribosome biogenesis</keyword>
<gene>
    <name evidence="25 26" type="primary">riok2.L</name>
    <name evidence="25" type="synonym">rio2</name>
    <name evidence="25" type="synonym">riok2</name>
    <name evidence="25" type="synonym">riok2-a</name>
    <name evidence="25" type="synonym">riok2-b</name>
    <name evidence="23" type="synonym">riok2-prov</name>
    <name evidence="25" type="synonym">riok2a</name>
</gene>
<evidence type="ECO:0000256" key="3">
    <source>
        <dbReference type="ARBA" id="ARBA00009196"/>
    </source>
</evidence>
<comment type="similarity">
    <text evidence="3">Belongs to the protein kinase superfamily. RIO-type Ser/Thr kinase family.</text>
</comment>
<dbReference type="Pfam" id="PF01163">
    <property type="entry name" value="RIO1"/>
    <property type="match status" value="1"/>
</dbReference>
<evidence type="ECO:0000313" key="25">
    <source>
        <dbReference type="RefSeq" id="NP_001086801.1"/>
    </source>
</evidence>
<feature type="compositionally biased region" description="Acidic residues" evidence="21">
    <location>
        <begin position="322"/>
        <end position="333"/>
    </location>
</feature>
<feature type="compositionally biased region" description="Polar residues" evidence="21">
    <location>
        <begin position="400"/>
        <end position="411"/>
    </location>
</feature>
<comment type="subunit">
    <text evidence="17">Associated with late 40S pre-ribosomal particles. Interacts with PLK1 (via its N-terminus).</text>
</comment>
<dbReference type="Proteomes" id="UP000186698">
    <property type="component" value="Chromosome 1L"/>
</dbReference>
<evidence type="ECO:0000256" key="7">
    <source>
        <dbReference type="ARBA" id="ARBA00022527"/>
    </source>
</evidence>
<dbReference type="GO" id="GO:0030490">
    <property type="term" value="P:maturation of SSU-rRNA"/>
    <property type="evidence" value="ECO:0000318"/>
    <property type="project" value="GO_Central"/>
</dbReference>